<feature type="domain" description="Thioesterase" evidence="3">
    <location>
        <begin position="32"/>
        <end position="113"/>
    </location>
</feature>
<accession>A0A4S4L178</accession>
<dbReference type="PANTHER" id="PTHR31793">
    <property type="entry name" value="4-HYDROXYBENZOYL-COA THIOESTERASE FAMILY MEMBER"/>
    <property type="match status" value="1"/>
</dbReference>
<organism evidence="4 5">
    <name type="scientific">Phellinidium pouzarii</name>
    <dbReference type="NCBI Taxonomy" id="167371"/>
    <lineage>
        <taxon>Eukaryota</taxon>
        <taxon>Fungi</taxon>
        <taxon>Dikarya</taxon>
        <taxon>Basidiomycota</taxon>
        <taxon>Agaricomycotina</taxon>
        <taxon>Agaricomycetes</taxon>
        <taxon>Hymenochaetales</taxon>
        <taxon>Hymenochaetaceae</taxon>
        <taxon>Phellinidium</taxon>
    </lineage>
</organism>
<proteinExistence type="inferred from homology"/>
<dbReference type="OrthoDB" id="2420454at2759"/>
<dbReference type="EMBL" id="SGPK01000291">
    <property type="protein sequence ID" value="THH05039.1"/>
    <property type="molecule type" value="Genomic_DNA"/>
</dbReference>
<keyword evidence="2" id="KW-0378">Hydrolase</keyword>
<reference evidence="4 5" key="1">
    <citation type="submission" date="2019-02" db="EMBL/GenBank/DDBJ databases">
        <title>Genome sequencing of the rare red list fungi Phellinidium pouzarii.</title>
        <authorList>
            <person name="Buettner E."/>
            <person name="Kellner H."/>
        </authorList>
    </citation>
    <scope>NUCLEOTIDE SEQUENCE [LARGE SCALE GENOMIC DNA]</scope>
    <source>
        <strain evidence="4 5">DSM 108285</strain>
    </source>
</reference>
<dbReference type="InterPro" id="IPR050563">
    <property type="entry name" value="4-hydroxybenzoyl-CoA_TE"/>
</dbReference>
<comment type="caution">
    <text evidence="4">The sequence shown here is derived from an EMBL/GenBank/DDBJ whole genome shotgun (WGS) entry which is preliminary data.</text>
</comment>
<dbReference type="GO" id="GO:0047617">
    <property type="term" value="F:fatty acyl-CoA hydrolase activity"/>
    <property type="evidence" value="ECO:0007669"/>
    <property type="project" value="TreeGrafter"/>
</dbReference>
<dbReference type="CDD" id="cd00586">
    <property type="entry name" value="4HBT"/>
    <property type="match status" value="1"/>
</dbReference>
<evidence type="ECO:0000256" key="1">
    <source>
        <dbReference type="ARBA" id="ARBA00005953"/>
    </source>
</evidence>
<dbReference type="Gene3D" id="3.10.129.10">
    <property type="entry name" value="Hotdog Thioesterase"/>
    <property type="match status" value="1"/>
</dbReference>
<dbReference type="AlphaFoldDB" id="A0A4S4L178"/>
<comment type="similarity">
    <text evidence="1">Belongs to the 4-hydroxybenzoyl-CoA thioesterase family.</text>
</comment>
<dbReference type="InterPro" id="IPR029069">
    <property type="entry name" value="HotDog_dom_sf"/>
</dbReference>
<keyword evidence="5" id="KW-1185">Reference proteome</keyword>
<dbReference type="InterPro" id="IPR006683">
    <property type="entry name" value="Thioestr_dom"/>
</dbReference>
<protein>
    <recommendedName>
        <fullName evidence="3">Thioesterase domain-containing protein</fullName>
    </recommendedName>
</protein>
<evidence type="ECO:0000313" key="5">
    <source>
        <dbReference type="Proteomes" id="UP000308199"/>
    </source>
</evidence>
<dbReference type="Proteomes" id="UP000308199">
    <property type="component" value="Unassembled WGS sequence"/>
</dbReference>
<evidence type="ECO:0000313" key="4">
    <source>
        <dbReference type="EMBL" id="THH05039.1"/>
    </source>
</evidence>
<name>A0A4S4L178_9AGAM</name>
<dbReference type="SUPFAM" id="SSF54637">
    <property type="entry name" value="Thioesterase/thiol ester dehydrase-isomerase"/>
    <property type="match status" value="1"/>
</dbReference>
<sequence>MAQHTSALHRSRNSYRYFIIYRTRWSDNDQYSHVNNAVYYHLIDSVVNTYLAERCGCCPTPSSSSAGEGPPIGLVVSSYCDFLAPLSFPEPVTVGLRVARLGKSSVSYEVGFFEGVEDDDNADKAAKAVGGYTHVFVDRTQRRPVKEMSATLRTGLRAILVEDPESVGETKSKL</sequence>
<evidence type="ECO:0000256" key="2">
    <source>
        <dbReference type="ARBA" id="ARBA00022801"/>
    </source>
</evidence>
<gene>
    <name evidence="4" type="ORF">EW145_g5088</name>
</gene>
<dbReference type="Pfam" id="PF03061">
    <property type="entry name" value="4HBT"/>
    <property type="match status" value="1"/>
</dbReference>
<dbReference type="PANTHER" id="PTHR31793:SF27">
    <property type="entry name" value="NOVEL THIOESTERASE SUPERFAMILY DOMAIN AND SAPOSIN A-TYPE DOMAIN CONTAINING PROTEIN (0610012H03RIK)"/>
    <property type="match status" value="1"/>
</dbReference>
<evidence type="ECO:0000259" key="3">
    <source>
        <dbReference type="Pfam" id="PF03061"/>
    </source>
</evidence>